<dbReference type="EMBL" id="BJKP01000022">
    <property type="protein sequence ID" value="GEA27944.1"/>
    <property type="molecule type" value="Genomic_DNA"/>
</dbReference>
<accession>A0A5J4FB76</accession>
<dbReference type="AlphaFoldDB" id="A0A5J4FB76"/>
<gene>
    <name evidence="1" type="ORF">MiAbW_02515</name>
</gene>
<comment type="caution">
    <text evidence="1">The sequence shown here is derived from an EMBL/GenBank/DDBJ whole genome shotgun (WGS) entry which is preliminary data.</text>
</comment>
<evidence type="ECO:0000313" key="1">
    <source>
        <dbReference type="EMBL" id="GEA27944.1"/>
    </source>
</evidence>
<dbReference type="Proteomes" id="UP000376575">
    <property type="component" value="Unassembled WGS sequence"/>
</dbReference>
<proteinExistence type="predicted"/>
<protein>
    <submittedName>
        <fullName evidence="1">Uncharacterized protein</fullName>
    </submittedName>
</protein>
<organism evidence="1 2">
    <name type="scientific">Microcystis aeruginosa NIES-4325</name>
    <dbReference type="NCBI Taxonomy" id="2569534"/>
    <lineage>
        <taxon>Bacteria</taxon>
        <taxon>Bacillati</taxon>
        <taxon>Cyanobacteriota</taxon>
        <taxon>Cyanophyceae</taxon>
        <taxon>Oscillatoriophycideae</taxon>
        <taxon>Chroococcales</taxon>
        <taxon>Microcystaceae</taxon>
        <taxon>Microcystis</taxon>
    </lineage>
</organism>
<evidence type="ECO:0000313" key="2">
    <source>
        <dbReference type="Proteomes" id="UP000376575"/>
    </source>
</evidence>
<name>A0A5J4FB76_MICAE</name>
<sequence length="200" mass="23284">MKANMASTLDAKHENDRKLIIDLYKESINSLKKIPSEDQFYKIAQTKIEEYQRKKENALKNKVVKNSIVQSKPKVIVSKAPPEEHQLNMQQKLTNFLKDTLDTIVNKNHSFELYWCDQTKDLASTLFNPFRYEILDLMAYPPPYNDKQMVGSARVRIQSTNRGSQAIINVWRITLGREKRNTDIRKKGDYCIVNLYDGSP</sequence>
<reference evidence="1 2" key="1">
    <citation type="journal article" date="2019" name="FEMS Microbiol. Lett.">
        <title>A novel salt-tolerant genotype illuminates the sucrose gene evolution in freshwater bloom-forming cyanobacterium Microcystis aeruginosa.</title>
        <authorList>
            <person name="Tanabe Y."/>
            <person name="Yamaguchi H."/>
            <person name="Sano T."/>
            <person name="Kawachi M."/>
        </authorList>
    </citation>
    <scope>NUCLEOTIDE SEQUENCE [LARGE SCALE GENOMIC DNA]</scope>
    <source>
        <strain evidence="1 2">NIES-4325</strain>
    </source>
</reference>